<evidence type="ECO:0000313" key="6">
    <source>
        <dbReference type="EMBL" id="COX21588.1"/>
    </source>
</evidence>
<feature type="chain" id="PRO_5040567415" evidence="1">
    <location>
        <begin position="21"/>
        <end position="52"/>
    </location>
</feature>
<evidence type="ECO:0000313" key="9">
    <source>
        <dbReference type="Proteomes" id="UP000039021"/>
    </source>
</evidence>
<dbReference type="Proteomes" id="UP000038802">
    <property type="component" value="Unassembled WGS sequence"/>
</dbReference>
<evidence type="ECO:0000256" key="1">
    <source>
        <dbReference type="SAM" id="SignalP"/>
    </source>
</evidence>
<evidence type="ECO:0000313" key="13">
    <source>
        <dbReference type="Proteomes" id="UP000048948"/>
    </source>
</evidence>
<accession>A0A0T9G861</accession>
<dbReference type="EMBL" id="CHKL01000568">
    <property type="protein sequence ID" value="COX00292.1"/>
    <property type="molecule type" value="Genomic_DNA"/>
</dbReference>
<evidence type="ECO:0000313" key="3">
    <source>
        <dbReference type="EMBL" id="CKU56865.1"/>
    </source>
</evidence>
<reference evidence="6" key="2">
    <citation type="submission" date="2015-03" db="EMBL/GenBank/DDBJ databases">
        <authorList>
            <person name="Murphy D."/>
        </authorList>
    </citation>
    <scope>NUCLEOTIDE SEQUENCE [LARGE SCALE GENOMIC DNA]</scope>
    <source>
        <strain evidence="6">K00500041</strain>
    </source>
</reference>
<proteinExistence type="predicted"/>
<reference evidence="8 9" key="3">
    <citation type="submission" date="2015-03" db="EMBL/GenBank/DDBJ databases">
        <authorList>
            <consortium name="Pathogen Informatics"/>
        </authorList>
    </citation>
    <scope>NUCLEOTIDE SEQUENCE [LARGE SCALE GENOMIC DNA]</scope>
    <source>
        <strain evidence="3 13">Bir 172</strain>
        <strain evidence="2 11">C09601061</strain>
        <strain evidence="4 10">D00501624</strain>
        <strain evidence="8">K00500041</strain>
        <strain evidence="9">N09902308</strain>
        <strain evidence="5 12">P00601463</strain>
    </source>
</reference>
<dbReference type="EMBL" id="CSAE01001020">
    <property type="protein sequence ID" value="COX21588.1"/>
    <property type="molecule type" value="Genomic_DNA"/>
</dbReference>
<evidence type="ECO:0000313" key="5">
    <source>
        <dbReference type="EMBL" id="COX00292.1"/>
    </source>
</evidence>
<evidence type="ECO:0000313" key="4">
    <source>
        <dbReference type="EMBL" id="CNW30295.1"/>
    </source>
</evidence>
<dbReference type="Proteomes" id="UP000039021">
    <property type="component" value="Unassembled WGS sequence"/>
</dbReference>
<dbReference type="EMBL" id="CGCX01001092">
    <property type="protein sequence ID" value="CFR88520.1"/>
    <property type="molecule type" value="Genomic_DNA"/>
</dbReference>
<dbReference type="EMBL" id="CQQC01001862">
    <property type="protein sequence ID" value="CNW30295.1"/>
    <property type="molecule type" value="Genomic_DNA"/>
</dbReference>
<evidence type="ECO:0000313" key="2">
    <source>
        <dbReference type="EMBL" id="CFR88520.1"/>
    </source>
</evidence>
<dbReference type="AlphaFoldDB" id="A0A0T9G861"/>
<keyword evidence="1" id="KW-0732">Signal</keyword>
<evidence type="ECO:0000313" key="10">
    <source>
        <dbReference type="Proteomes" id="UP000039217"/>
    </source>
</evidence>
<evidence type="ECO:0000313" key="12">
    <source>
        <dbReference type="Proteomes" id="UP000048600"/>
    </source>
</evidence>
<name>A0A0T9G861_MYCTX</name>
<sequence length="52" mass="5401">MLTKSRAVATAVATAAPCNARFLASFAQQSTVILRSPASLGAVLSLRKALNR</sequence>
<gene>
    <name evidence="2" type="ORF">ERS007657_02690</name>
    <name evidence="4" type="ORF">ERS007661_03803</name>
    <name evidence="6" type="ORF">ERS007703_04924</name>
    <name evidence="7" type="ORF">ERS007739_05429</name>
    <name evidence="5" type="ORF">ERS007741_03606</name>
    <name evidence="3" type="ORF">ERS027646_04864</name>
</gene>
<evidence type="ECO:0000313" key="8">
    <source>
        <dbReference type="Proteomes" id="UP000038802"/>
    </source>
</evidence>
<dbReference type="Proteomes" id="UP000048948">
    <property type="component" value="Unassembled WGS sequence"/>
</dbReference>
<dbReference type="Proteomes" id="UP000048600">
    <property type="component" value="Unassembled WGS sequence"/>
</dbReference>
<dbReference type="EMBL" id="CNGE01001864">
    <property type="protein sequence ID" value="CKU56865.1"/>
    <property type="molecule type" value="Genomic_DNA"/>
</dbReference>
<feature type="signal peptide" evidence="1">
    <location>
        <begin position="1"/>
        <end position="20"/>
    </location>
</feature>
<dbReference type="Proteomes" id="UP000039217">
    <property type="component" value="Unassembled WGS sequence"/>
</dbReference>
<organism evidence="6 8">
    <name type="scientific">Mycobacterium tuberculosis</name>
    <dbReference type="NCBI Taxonomy" id="1773"/>
    <lineage>
        <taxon>Bacteria</taxon>
        <taxon>Bacillati</taxon>
        <taxon>Actinomycetota</taxon>
        <taxon>Actinomycetes</taxon>
        <taxon>Mycobacteriales</taxon>
        <taxon>Mycobacteriaceae</taxon>
        <taxon>Mycobacterium</taxon>
        <taxon>Mycobacterium tuberculosis complex</taxon>
    </lineage>
</organism>
<dbReference type="EMBL" id="CSBK01004365">
    <property type="protein sequence ID" value="CPB82277.1"/>
    <property type="molecule type" value="Genomic_DNA"/>
</dbReference>
<evidence type="ECO:0000313" key="7">
    <source>
        <dbReference type="EMBL" id="CPB82277.1"/>
    </source>
</evidence>
<evidence type="ECO:0000313" key="11">
    <source>
        <dbReference type="Proteomes" id="UP000046680"/>
    </source>
</evidence>
<dbReference type="Proteomes" id="UP000046680">
    <property type="component" value="Unassembled WGS sequence"/>
</dbReference>
<reference evidence="7" key="1">
    <citation type="submission" date="2015-03" db="EMBL/GenBank/DDBJ databases">
        <authorList>
            <consortium name="Pathogen Informatics"/>
            <person name="Murphy D."/>
        </authorList>
    </citation>
    <scope>NUCLEOTIDE SEQUENCE</scope>
    <source>
        <strain evidence="7">N09902308</strain>
    </source>
</reference>
<protein>
    <submittedName>
        <fullName evidence="6">Uncharacterized protein</fullName>
    </submittedName>
</protein>